<feature type="binding site" evidence="6">
    <location>
        <position position="50"/>
    </location>
    <ligand>
        <name>NADPH</name>
        <dbReference type="ChEBI" id="CHEBI:57783"/>
    </ligand>
</feature>
<evidence type="ECO:0000256" key="2">
    <source>
        <dbReference type="ARBA" id="ARBA00022857"/>
    </source>
</evidence>
<evidence type="ECO:0000256" key="1">
    <source>
        <dbReference type="ARBA" id="ARBA00005525"/>
    </source>
</evidence>
<dbReference type="RefSeq" id="WP_011012861.1">
    <property type="nucleotide sequence ID" value="NC_003413.1"/>
</dbReference>
<dbReference type="GeneID" id="41713546"/>
<dbReference type="GO" id="GO:0055129">
    <property type="term" value="P:L-proline biosynthetic process"/>
    <property type="evidence" value="ECO:0007669"/>
    <property type="project" value="UniProtKB-UniRule"/>
</dbReference>
<dbReference type="PANTHER" id="PTHR11645">
    <property type="entry name" value="PYRROLINE-5-CARBOXYLATE REDUCTASE"/>
    <property type="match status" value="1"/>
</dbReference>
<feature type="domain" description="Pyrroline-5-carboxylate reductase dimerisation" evidence="8">
    <location>
        <begin position="151"/>
        <end position="253"/>
    </location>
</feature>
<dbReference type="EC" id="1.5.1.2" evidence="4 5"/>
<dbReference type="InterPro" id="IPR008927">
    <property type="entry name" value="6-PGluconate_DH-like_C_sf"/>
</dbReference>
<evidence type="ECO:0000259" key="7">
    <source>
        <dbReference type="Pfam" id="PF03807"/>
    </source>
</evidence>
<proteinExistence type="inferred from homology"/>
<dbReference type="FunFam" id="1.10.3730.10:FF:000001">
    <property type="entry name" value="Pyrroline-5-carboxylate reductase"/>
    <property type="match status" value="1"/>
</dbReference>
<dbReference type="GO" id="GO:0005737">
    <property type="term" value="C:cytoplasm"/>
    <property type="evidence" value="ECO:0007669"/>
    <property type="project" value="UniProtKB-SubCell"/>
</dbReference>
<organism evidence="9 10">
    <name type="scientific">Pyrococcus furiosus (strain ATCC 43587 / DSM 3638 / JCM 8422 / Vc1)</name>
    <dbReference type="NCBI Taxonomy" id="186497"/>
    <lineage>
        <taxon>Archaea</taxon>
        <taxon>Methanobacteriati</taxon>
        <taxon>Methanobacteriota</taxon>
        <taxon>Thermococci</taxon>
        <taxon>Thermococcales</taxon>
        <taxon>Thermococcaceae</taxon>
        <taxon>Pyrococcus</taxon>
    </lineage>
</organism>
<evidence type="ECO:0000313" key="10">
    <source>
        <dbReference type="Proteomes" id="UP000324354"/>
    </source>
</evidence>
<feature type="binding site" evidence="6">
    <location>
        <begin position="63"/>
        <end position="66"/>
    </location>
    <ligand>
        <name>NADP(+)</name>
        <dbReference type="ChEBI" id="CHEBI:58349"/>
    </ligand>
</feature>
<dbReference type="OrthoDB" id="25257at2157"/>
<sequence>MKVAVIGAGTIGSAVAKALAESNYEVIATRRSIEKVKWLEKYGVKLEKDNKKASREADIVIIAVKPNKVGKVLEEIKEEVESKIVISLAAGIPIKLLKRFANAKFVRAMPNIAVLVKESFTAYATEDLSEEEIRTVEKIFESFGKYIRIDEEYMDAITGLSGSGPAYVSVFLEAMIYGGLRVGLPRDIAKLAAAQTLLGTAKLLLNFEGHPAEIRDMVITPGGTTIDGIFELEEGKIRTTIMKAIDAATKKSKILSTRLSP</sequence>
<dbReference type="Pfam" id="PF14748">
    <property type="entry name" value="P5CR_dimer"/>
    <property type="match status" value="1"/>
</dbReference>
<keyword evidence="4" id="KW-0028">Amino-acid biosynthesis</keyword>
<evidence type="ECO:0000256" key="4">
    <source>
        <dbReference type="HAMAP-Rule" id="MF_01925"/>
    </source>
</evidence>
<dbReference type="InterPro" id="IPR000304">
    <property type="entry name" value="Pyrroline-COOH_reductase"/>
</dbReference>
<feature type="domain" description="Pyrroline-5-carboxylate reductase catalytic N-terminal" evidence="7">
    <location>
        <begin position="2"/>
        <end position="91"/>
    </location>
</feature>
<name>A0A5C0XRE8_PYRFU</name>
<dbReference type="Gene3D" id="1.10.3730.10">
    <property type="entry name" value="ProC C-terminal domain-like"/>
    <property type="match status" value="1"/>
</dbReference>
<dbReference type="InterPro" id="IPR036291">
    <property type="entry name" value="NAD(P)-bd_dom_sf"/>
</dbReference>
<dbReference type="GeneID" id="13300568"/>
<dbReference type="PANTHER" id="PTHR11645:SF0">
    <property type="entry name" value="PYRROLINE-5-CARBOXYLATE REDUCTASE 3"/>
    <property type="match status" value="1"/>
</dbReference>
<dbReference type="InterPro" id="IPR029036">
    <property type="entry name" value="P5CR_dimer"/>
</dbReference>
<reference evidence="9 10" key="1">
    <citation type="submission" date="2017-08" db="EMBL/GenBank/DDBJ databases">
        <title>Resequencing and Reannotation of the genome of Pyrococcus furiosus type strain DSM3638.</title>
        <authorList>
            <person name="Reichelt R.M."/>
            <person name="Bunk B."/>
        </authorList>
    </citation>
    <scope>NUCLEOTIDE SEQUENCE [LARGE SCALE GENOMIC DNA]</scope>
    <source>
        <strain evidence="9 10">DSM 3638</strain>
    </source>
</reference>
<keyword evidence="4" id="KW-0963">Cytoplasm</keyword>
<dbReference type="Proteomes" id="UP000324354">
    <property type="component" value="Chromosome"/>
</dbReference>
<dbReference type="SUPFAM" id="SSF48179">
    <property type="entry name" value="6-phosphogluconate dehydrogenase C-terminal domain-like"/>
    <property type="match status" value="1"/>
</dbReference>
<dbReference type="UniPathway" id="UPA00098">
    <property type="reaction ID" value="UER00361"/>
</dbReference>
<evidence type="ECO:0000256" key="3">
    <source>
        <dbReference type="ARBA" id="ARBA00023002"/>
    </source>
</evidence>
<comment type="subcellular location">
    <subcellularLocation>
        <location evidence="4">Cytoplasm</location>
    </subcellularLocation>
</comment>
<accession>A0A5C0XRE8</accession>
<dbReference type="AlphaFoldDB" id="A0A5C0XRE8"/>
<evidence type="ECO:0000313" key="9">
    <source>
        <dbReference type="EMBL" id="QEK79332.1"/>
    </source>
</evidence>
<dbReference type="NCBIfam" id="TIGR00112">
    <property type="entry name" value="proC"/>
    <property type="match status" value="1"/>
</dbReference>
<gene>
    <name evidence="4" type="primary">proC</name>
    <name evidence="9" type="ORF">PFDSM3638_08690</name>
</gene>
<comment type="similarity">
    <text evidence="1 4">Belongs to the pyrroline-5-carboxylate reductase family.</text>
</comment>
<dbReference type="PIRSF" id="PIRSF000193">
    <property type="entry name" value="Pyrrol-5-carb_rd"/>
    <property type="match status" value="1"/>
</dbReference>
<comment type="catalytic activity">
    <reaction evidence="4">
        <text>L-proline + NAD(+) = (S)-1-pyrroline-5-carboxylate + NADH + 2 H(+)</text>
        <dbReference type="Rhea" id="RHEA:14105"/>
        <dbReference type="ChEBI" id="CHEBI:15378"/>
        <dbReference type="ChEBI" id="CHEBI:17388"/>
        <dbReference type="ChEBI" id="CHEBI:57540"/>
        <dbReference type="ChEBI" id="CHEBI:57945"/>
        <dbReference type="ChEBI" id="CHEBI:60039"/>
        <dbReference type="EC" id="1.5.1.2"/>
    </reaction>
</comment>
<dbReference type="EMBL" id="CP023154">
    <property type="protein sequence ID" value="QEK79332.1"/>
    <property type="molecule type" value="Genomic_DNA"/>
</dbReference>
<evidence type="ECO:0000259" key="8">
    <source>
        <dbReference type="Pfam" id="PF14748"/>
    </source>
</evidence>
<evidence type="ECO:0000256" key="6">
    <source>
        <dbReference type="PIRSR" id="PIRSR000193-1"/>
    </source>
</evidence>
<comment type="function">
    <text evidence="4">Catalyzes the reduction of 1-pyrroline-5-carboxylate (PCA) to L-proline.</text>
</comment>
<dbReference type="HAMAP" id="MF_01925">
    <property type="entry name" value="P5C_reductase"/>
    <property type="match status" value="1"/>
</dbReference>
<keyword evidence="4" id="KW-0641">Proline biosynthesis</keyword>
<comment type="pathway">
    <text evidence="4">Amino-acid biosynthesis; L-proline biosynthesis; L-proline from L-glutamate 5-semialdehyde: step 1/1.</text>
</comment>
<evidence type="ECO:0000256" key="5">
    <source>
        <dbReference type="NCBIfam" id="TIGR00112"/>
    </source>
</evidence>
<keyword evidence="3 4" id="KW-0560">Oxidoreductase</keyword>
<dbReference type="GO" id="GO:0004735">
    <property type="term" value="F:pyrroline-5-carboxylate reductase activity"/>
    <property type="evidence" value="ECO:0007669"/>
    <property type="project" value="UniProtKB-UniRule"/>
</dbReference>
<dbReference type="InterPro" id="IPR028939">
    <property type="entry name" value="P5C_Rdtase_cat_N"/>
</dbReference>
<keyword evidence="2 4" id="KW-0521">NADP</keyword>
<comment type="catalytic activity">
    <reaction evidence="4">
        <text>L-proline + NADP(+) = (S)-1-pyrroline-5-carboxylate + NADPH + 2 H(+)</text>
        <dbReference type="Rhea" id="RHEA:14109"/>
        <dbReference type="ChEBI" id="CHEBI:15378"/>
        <dbReference type="ChEBI" id="CHEBI:17388"/>
        <dbReference type="ChEBI" id="CHEBI:57783"/>
        <dbReference type="ChEBI" id="CHEBI:58349"/>
        <dbReference type="ChEBI" id="CHEBI:60039"/>
        <dbReference type="EC" id="1.5.1.2"/>
    </reaction>
</comment>
<dbReference type="Gene3D" id="3.40.50.720">
    <property type="entry name" value="NAD(P)-binding Rossmann-like Domain"/>
    <property type="match status" value="1"/>
</dbReference>
<protein>
    <recommendedName>
        <fullName evidence="4 5">Pyrroline-5-carboxylate reductase</fullName>
        <shortName evidence="4">P5C reductase</shortName>
        <shortName evidence="4">P5CR</shortName>
        <ecNumber evidence="4 5">1.5.1.2</ecNumber>
    </recommendedName>
    <alternativeName>
        <fullName evidence="4">PCA reductase</fullName>
    </alternativeName>
</protein>
<dbReference type="SUPFAM" id="SSF51735">
    <property type="entry name" value="NAD(P)-binding Rossmann-fold domains"/>
    <property type="match status" value="1"/>
</dbReference>
<dbReference type="Pfam" id="PF03807">
    <property type="entry name" value="F420_oxidored"/>
    <property type="match status" value="1"/>
</dbReference>